<dbReference type="PANTHER" id="PTHR13285">
    <property type="entry name" value="ACYLTRANSFERASE"/>
    <property type="match status" value="1"/>
</dbReference>
<evidence type="ECO:0000256" key="3">
    <source>
        <dbReference type="ARBA" id="ARBA00022475"/>
    </source>
</evidence>
<feature type="transmembrane region" description="Helical" evidence="10">
    <location>
        <begin position="347"/>
        <end position="364"/>
    </location>
</feature>
<evidence type="ECO:0000256" key="4">
    <source>
        <dbReference type="ARBA" id="ARBA00022679"/>
    </source>
</evidence>
<accession>A0A4R6BNP5</accession>
<evidence type="ECO:0000256" key="9">
    <source>
        <dbReference type="PIRNR" id="PIRNR016636"/>
    </source>
</evidence>
<dbReference type="PANTHER" id="PTHR13285:SF23">
    <property type="entry name" value="TEICHOIC ACID D-ALANYLTRANSFERASE"/>
    <property type="match status" value="1"/>
</dbReference>
<dbReference type="Pfam" id="PF03062">
    <property type="entry name" value="MBOAT"/>
    <property type="match status" value="1"/>
</dbReference>
<keyword evidence="3 9" id="KW-1003">Cell membrane</keyword>
<protein>
    <recommendedName>
        <fullName evidence="9">Teichoic acid D-alanyltransferase</fullName>
        <ecNumber evidence="9">2.3.1.-</ecNumber>
    </recommendedName>
</protein>
<name>A0A4R6BNP5_9STAP</name>
<dbReference type="InterPro" id="IPR051085">
    <property type="entry name" value="MB_O-acyltransferase"/>
</dbReference>
<evidence type="ECO:0000256" key="8">
    <source>
        <dbReference type="ARBA" id="ARBA00023315"/>
    </source>
</evidence>
<dbReference type="InterPro" id="IPR024194">
    <property type="entry name" value="Ac/AlaTfrase_AlgI/DltB"/>
</dbReference>
<proteinExistence type="inferred from homology"/>
<feature type="transmembrane region" description="Helical" evidence="10">
    <location>
        <begin position="6"/>
        <end position="25"/>
    </location>
</feature>
<comment type="caution">
    <text evidence="11">The sequence shown here is derived from an EMBL/GenBank/DDBJ whole genome shotgun (WGS) entry which is preliminary data.</text>
</comment>
<evidence type="ECO:0000256" key="1">
    <source>
        <dbReference type="ARBA" id="ARBA00004651"/>
    </source>
</evidence>
<evidence type="ECO:0000256" key="7">
    <source>
        <dbReference type="ARBA" id="ARBA00023136"/>
    </source>
</evidence>
<feature type="transmembrane region" description="Helical" evidence="10">
    <location>
        <begin position="322"/>
        <end position="341"/>
    </location>
</feature>
<comment type="subcellular location">
    <subcellularLocation>
        <location evidence="1">Cell membrane</location>
        <topology evidence="1">Multi-pass membrane protein</topology>
    </subcellularLocation>
</comment>
<keyword evidence="8 9" id="KW-0012">Acyltransferase</keyword>
<dbReference type="InterPro" id="IPR024024">
    <property type="entry name" value="DltB"/>
</dbReference>
<dbReference type="EMBL" id="SCWE01000001">
    <property type="protein sequence ID" value="TDM03494.1"/>
    <property type="molecule type" value="Genomic_DNA"/>
</dbReference>
<organism evidence="11 12">
    <name type="scientific">Macrococcus hajekii</name>
    <dbReference type="NCBI Taxonomy" id="198482"/>
    <lineage>
        <taxon>Bacteria</taxon>
        <taxon>Bacillati</taxon>
        <taxon>Bacillota</taxon>
        <taxon>Bacilli</taxon>
        <taxon>Bacillales</taxon>
        <taxon>Staphylococcaceae</taxon>
        <taxon>Macrococcus</taxon>
    </lineage>
</organism>
<dbReference type="UniPathway" id="UPA00556"/>
<keyword evidence="6 10" id="KW-1133">Transmembrane helix</keyword>
<feature type="transmembrane region" description="Helical" evidence="10">
    <location>
        <begin position="30"/>
        <end position="46"/>
    </location>
</feature>
<keyword evidence="12" id="KW-1185">Reference proteome</keyword>
<dbReference type="NCBIfam" id="TIGR04091">
    <property type="entry name" value="LTA_dltB"/>
    <property type="match status" value="1"/>
</dbReference>
<feature type="transmembrane region" description="Helical" evidence="10">
    <location>
        <begin position="376"/>
        <end position="399"/>
    </location>
</feature>
<evidence type="ECO:0000256" key="2">
    <source>
        <dbReference type="ARBA" id="ARBA00010323"/>
    </source>
</evidence>
<dbReference type="GO" id="GO:0016746">
    <property type="term" value="F:acyltransferase activity"/>
    <property type="evidence" value="ECO:0007669"/>
    <property type="project" value="UniProtKB-KW"/>
</dbReference>
<dbReference type="PIRSF" id="PIRSF016636">
    <property type="entry name" value="AlgI_DltB"/>
    <property type="match status" value="1"/>
</dbReference>
<dbReference type="GO" id="GO:0070395">
    <property type="term" value="P:lipoteichoic acid biosynthetic process"/>
    <property type="evidence" value="ECO:0007669"/>
    <property type="project" value="UniProtKB-UniRule"/>
</dbReference>
<keyword evidence="7 9" id="KW-0472">Membrane</keyword>
<feature type="transmembrane region" description="Helical" evidence="10">
    <location>
        <begin position="204"/>
        <end position="222"/>
    </location>
</feature>
<keyword evidence="4 9" id="KW-0808">Transferase</keyword>
<gene>
    <name evidence="11" type="primary">dltB</name>
    <name evidence="11" type="ORF">ERX37_05265</name>
</gene>
<dbReference type="Proteomes" id="UP000295328">
    <property type="component" value="Unassembled WGS sequence"/>
</dbReference>
<evidence type="ECO:0000313" key="12">
    <source>
        <dbReference type="Proteomes" id="UP000295328"/>
    </source>
</evidence>
<keyword evidence="5 10" id="KW-0812">Transmembrane</keyword>
<dbReference type="OrthoDB" id="9805788at2"/>
<comment type="function">
    <text evidence="9">O-acyltransferase that catalyzes D-alanylation of both teichoic acid and lipoteichoic acid (LTA). D-alanylation of LTA plays an important role in modulating the properties of the cell wall in Gram-positive bacteria, influencing the net charge of the cell wall. Catalyzes D-alanylation from DltC carrier protein.</text>
</comment>
<evidence type="ECO:0000256" key="6">
    <source>
        <dbReference type="ARBA" id="ARBA00022989"/>
    </source>
</evidence>
<evidence type="ECO:0000313" key="11">
    <source>
        <dbReference type="EMBL" id="TDM03494.1"/>
    </source>
</evidence>
<evidence type="ECO:0000256" key="5">
    <source>
        <dbReference type="ARBA" id="ARBA00022692"/>
    </source>
</evidence>
<dbReference type="RefSeq" id="WP_133429590.1">
    <property type="nucleotide sequence ID" value="NZ_BMCC01000001.1"/>
</dbReference>
<evidence type="ECO:0000256" key="10">
    <source>
        <dbReference type="SAM" id="Phobius"/>
    </source>
</evidence>
<dbReference type="GO" id="GO:0005886">
    <property type="term" value="C:plasma membrane"/>
    <property type="evidence" value="ECO:0007669"/>
    <property type="project" value="UniProtKB-SubCell"/>
</dbReference>
<dbReference type="PIRSF" id="PIRSF500216">
    <property type="entry name" value="DltB"/>
    <property type="match status" value="1"/>
</dbReference>
<reference evidence="11 12" key="1">
    <citation type="submission" date="2019-01" db="EMBL/GenBank/DDBJ databases">
        <title>Draft genome sequences of the type strains of six Macrococcus species.</title>
        <authorList>
            <person name="Mazhar S."/>
            <person name="Altermann E."/>
            <person name="Hill C."/>
            <person name="Mcauliffe O."/>
        </authorList>
    </citation>
    <scope>NUCLEOTIDE SEQUENCE [LARGE SCALE GENOMIC DNA]</scope>
    <source>
        <strain evidence="11 12">CCM4809</strain>
    </source>
</reference>
<dbReference type="InterPro" id="IPR004299">
    <property type="entry name" value="MBOAT_fam"/>
</dbReference>
<feature type="transmembrane region" description="Helical" evidence="10">
    <location>
        <begin position="242"/>
        <end position="268"/>
    </location>
</feature>
<dbReference type="EC" id="2.3.1.-" evidence="9"/>
<comment type="similarity">
    <text evidence="2 9">Belongs to the membrane-bound acyltransferase family.</text>
</comment>
<comment type="pathway">
    <text evidence="9">Cell wall biogenesis; lipoteichoic acid biosynthesis.</text>
</comment>
<feature type="transmembrane region" description="Helical" evidence="10">
    <location>
        <begin position="130"/>
        <end position="148"/>
    </location>
</feature>
<feature type="transmembrane region" description="Helical" evidence="10">
    <location>
        <begin position="93"/>
        <end position="110"/>
    </location>
</feature>
<dbReference type="AlphaFoldDB" id="A0A4R6BNP5"/>
<sequence length="404" mass="47685">MIPYGDFTFFYIALALLLPVIVLGLMGRKYIGLNVAVSFIMLVLIFKDPNKNLFGISILSYEMISFVVYILYQLLLIKLYLQVIKKHNTLTNFILIMIAVILPLAVVKVFQSTLFGFGSYQVGEIPIKSIIGFLGISYIMFKSIQILMEIRDRRLEEINSFELIKFLSFFPTISSGPIDRFKRFQKDENKPLTKERYALLLHKALHYIMIGLLYKYILAYWIDQYIILAIDFDTASIWMKIIYMYGYSFYLFFDFAGYSLFAIAFSYLMTIETPPNFNAPFASKNIKDFWNRWHMSLSFWFRDMVYMRIVFFMTKKKVLKDAFMVSNIAFILNFFIMGIWHGLEWHYIAYGLYHGILFVGYGYYEKWRKKNPWKLPPTVVNILAIIITFHFVAFGFLIFSGKLF</sequence>
<feature type="transmembrane region" description="Helical" evidence="10">
    <location>
        <begin position="58"/>
        <end position="81"/>
    </location>
</feature>